<evidence type="ECO:0000313" key="2">
    <source>
        <dbReference type="EMBL" id="CAG8952367.1"/>
    </source>
</evidence>
<accession>A0A9N9KUQ4</accession>
<feature type="signal peptide" evidence="1">
    <location>
        <begin position="1"/>
        <end position="25"/>
    </location>
</feature>
<sequence length="170" mass="19534">MTIPTTTHFYIGSALVLTDLVLVDAGFHPENWAEFYLAAVDRNNSVDYFLRICVANIRVIFPESDSFEERSTMVDEFKEQLGTFETDEERFELFLSFVDWLEKLHPPITQIKETFLALLEKSEREDRETFEEGSFLIDIFALLRGQISQGAPYARALVTWLRGVPIGGTN</sequence>
<keyword evidence="3" id="KW-1185">Reference proteome</keyword>
<evidence type="ECO:0000256" key="1">
    <source>
        <dbReference type="SAM" id="SignalP"/>
    </source>
</evidence>
<proteinExistence type="predicted"/>
<feature type="chain" id="PRO_5040477580" evidence="1">
    <location>
        <begin position="26"/>
        <end position="170"/>
    </location>
</feature>
<keyword evidence="1" id="KW-0732">Signal</keyword>
<comment type="caution">
    <text evidence="2">The sequence shown here is derived from an EMBL/GenBank/DDBJ whole genome shotgun (WGS) entry which is preliminary data.</text>
</comment>
<gene>
    <name evidence="2" type="ORF">HYFRA_00001113</name>
</gene>
<protein>
    <submittedName>
        <fullName evidence="2">Uncharacterized protein</fullName>
    </submittedName>
</protein>
<name>A0A9N9KUQ4_9HELO</name>
<evidence type="ECO:0000313" key="3">
    <source>
        <dbReference type="Proteomes" id="UP000696280"/>
    </source>
</evidence>
<dbReference type="EMBL" id="CAJVRL010000045">
    <property type="protein sequence ID" value="CAG8952367.1"/>
    <property type="molecule type" value="Genomic_DNA"/>
</dbReference>
<dbReference type="AlphaFoldDB" id="A0A9N9KUQ4"/>
<organism evidence="2 3">
    <name type="scientific">Hymenoscyphus fraxineus</name>
    <dbReference type="NCBI Taxonomy" id="746836"/>
    <lineage>
        <taxon>Eukaryota</taxon>
        <taxon>Fungi</taxon>
        <taxon>Dikarya</taxon>
        <taxon>Ascomycota</taxon>
        <taxon>Pezizomycotina</taxon>
        <taxon>Leotiomycetes</taxon>
        <taxon>Helotiales</taxon>
        <taxon>Helotiaceae</taxon>
        <taxon>Hymenoscyphus</taxon>
    </lineage>
</organism>
<reference evidence="2" key="1">
    <citation type="submission" date="2021-07" db="EMBL/GenBank/DDBJ databases">
        <authorList>
            <person name="Durling M."/>
        </authorList>
    </citation>
    <scope>NUCLEOTIDE SEQUENCE</scope>
</reference>
<dbReference type="Proteomes" id="UP000696280">
    <property type="component" value="Unassembled WGS sequence"/>
</dbReference>